<accession>A0A516NG93</accession>
<keyword evidence="2" id="KW-0378">Hydrolase</keyword>
<dbReference type="EMBL" id="CP041695">
    <property type="protein sequence ID" value="QDP77921.1"/>
    <property type="molecule type" value="Genomic_DNA"/>
</dbReference>
<dbReference type="Proteomes" id="UP000317039">
    <property type="component" value="Chromosome"/>
</dbReference>
<sequence>MSGMLDWAREENLQPEPITVEIWKKLPEDFCRLVEVENGQAVRAESPTRPHQTAQRRLADILDAGVAAHLNRYHGDCLDVNTDFDVLLWEMPRTTIRRPDIAVFDCAPEDLRPLPASLVRLVVEIISPGTENVDLVVKKAEYARAGIAWYWIVTLGDNRVESIEVHVLDHVLGQYRPQWKLEPQGQSAVVELPIAITIDWNRLSGLTR</sequence>
<dbReference type="CDD" id="cd06260">
    <property type="entry name" value="DUF820-like"/>
    <property type="match status" value="1"/>
</dbReference>
<dbReference type="KEGG" id="nod:FOH10_03300"/>
<feature type="domain" description="Putative restriction endonuclease" evidence="1">
    <location>
        <begin position="35"/>
        <end position="184"/>
    </location>
</feature>
<dbReference type="SUPFAM" id="SSF52980">
    <property type="entry name" value="Restriction endonuclease-like"/>
    <property type="match status" value="1"/>
</dbReference>
<name>A0A516NG93_9NOCA</name>
<evidence type="ECO:0000313" key="3">
    <source>
        <dbReference type="Proteomes" id="UP000317039"/>
    </source>
</evidence>
<dbReference type="AlphaFoldDB" id="A0A516NG93"/>
<dbReference type="InterPro" id="IPR012296">
    <property type="entry name" value="Nuclease_put_TT1808"/>
</dbReference>
<dbReference type="Gene3D" id="3.90.1570.10">
    <property type="entry name" value="tt1808, chain A"/>
    <property type="match status" value="1"/>
</dbReference>
<organism evidence="2 3">
    <name type="scientific">Nocardia otitidiscaviarum</name>
    <dbReference type="NCBI Taxonomy" id="1823"/>
    <lineage>
        <taxon>Bacteria</taxon>
        <taxon>Bacillati</taxon>
        <taxon>Actinomycetota</taxon>
        <taxon>Actinomycetes</taxon>
        <taxon>Mycobacteriales</taxon>
        <taxon>Nocardiaceae</taxon>
        <taxon>Nocardia</taxon>
    </lineage>
</organism>
<dbReference type="GO" id="GO:0004519">
    <property type="term" value="F:endonuclease activity"/>
    <property type="evidence" value="ECO:0007669"/>
    <property type="project" value="UniProtKB-KW"/>
</dbReference>
<dbReference type="RefSeq" id="WP_143979576.1">
    <property type="nucleotide sequence ID" value="NZ_CP041695.1"/>
</dbReference>
<evidence type="ECO:0000259" key="1">
    <source>
        <dbReference type="Pfam" id="PF05685"/>
    </source>
</evidence>
<dbReference type="GeneID" id="80331425"/>
<reference evidence="2 3" key="1">
    <citation type="submission" date="2019-07" db="EMBL/GenBank/DDBJ databases">
        <title>Complete Genome Sequence and Methylome Analysis of Nocardia otitidis-caviarum NEB252.</title>
        <authorList>
            <person name="Fomenkov A."/>
            <person name="Anton B.P."/>
            <person name="Vincze T."/>
            <person name="Roberts R.J."/>
        </authorList>
    </citation>
    <scope>NUCLEOTIDE SEQUENCE [LARGE SCALE GENOMIC DNA]</scope>
    <source>
        <strain evidence="2 3">NEB252</strain>
    </source>
</reference>
<dbReference type="InterPro" id="IPR008538">
    <property type="entry name" value="Uma2"/>
</dbReference>
<dbReference type="Pfam" id="PF05685">
    <property type="entry name" value="Uma2"/>
    <property type="match status" value="1"/>
</dbReference>
<keyword evidence="2" id="KW-0255">Endonuclease</keyword>
<dbReference type="PANTHER" id="PTHR35400">
    <property type="entry name" value="SLR1083 PROTEIN"/>
    <property type="match status" value="1"/>
</dbReference>
<protein>
    <submittedName>
        <fullName evidence="2">Uma2 family endonuclease</fullName>
    </submittedName>
</protein>
<dbReference type="PANTHER" id="PTHR35400:SF3">
    <property type="entry name" value="SLL1072 PROTEIN"/>
    <property type="match status" value="1"/>
</dbReference>
<dbReference type="InterPro" id="IPR011335">
    <property type="entry name" value="Restrct_endonuc-II-like"/>
</dbReference>
<evidence type="ECO:0000313" key="2">
    <source>
        <dbReference type="EMBL" id="QDP77921.1"/>
    </source>
</evidence>
<proteinExistence type="predicted"/>
<keyword evidence="2" id="KW-0540">Nuclease</keyword>
<gene>
    <name evidence="2" type="ORF">FOH10_03300</name>
</gene>